<feature type="signal peptide" evidence="1">
    <location>
        <begin position="1"/>
        <end position="16"/>
    </location>
</feature>
<keyword evidence="3" id="KW-1185">Reference proteome</keyword>
<evidence type="ECO:0008006" key="4">
    <source>
        <dbReference type="Google" id="ProtNLM"/>
    </source>
</evidence>
<dbReference type="EMBL" id="WJQU01000002">
    <property type="protein sequence ID" value="KAJ6643039.1"/>
    <property type="molecule type" value="Genomic_DNA"/>
</dbReference>
<organism evidence="2 3">
    <name type="scientific">Pseudolycoriella hygida</name>
    <dbReference type="NCBI Taxonomy" id="35572"/>
    <lineage>
        <taxon>Eukaryota</taxon>
        <taxon>Metazoa</taxon>
        <taxon>Ecdysozoa</taxon>
        <taxon>Arthropoda</taxon>
        <taxon>Hexapoda</taxon>
        <taxon>Insecta</taxon>
        <taxon>Pterygota</taxon>
        <taxon>Neoptera</taxon>
        <taxon>Endopterygota</taxon>
        <taxon>Diptera</taxon>
        <taxon>Nematocera</taxon>
        <taxon>Sciaroidea</taxon>
        <taxon>Sciaridae</taxon>
        <taxon>Pseudolycoriella</taxon>
    </lineage>
</organism>
<evidence type="ECO:0000313" key="2">
    <source>
        <dbReference type="EMBL" id="KAJ6643039.1"/>
    </source>
</evidence>
<comment type="caution">
    <text evidence="2">The sequence shown here is derived from an EMBL/GenBank/DDBJ whole genome shotgun (WGS) entry which is preliminary data.</text>
</comment>
<gene>
    <name evidence="2" type="ORF">Bhyg_07995</name>
</gene>
<proteinExistence type="predicted"/>
<sequence>MLLTSVLLIFILSSSCTQIEQEVSRPGGGGDGPPYDVPPFPSETTCYFFVPCFTFPTTPICSLPKNLCGGAYTFANSCYLSFYNCEHPSNEYYQYSVGECYSTNNNFA</sequence>
<keyword evidence="1" id="KW-0732">Signal</keyword>
<dbReference type="AlphaFoldDB" id="A0A9Q0N3U8"/>
<name>A0A9Q0N3U8_9DIPT</name>
<feature type="chain" id="PRO_5040442245" description="Kazal-like domain-containing protein" evidence="1">
    <location>
        <begin position="17"/>
        <end position="108"/>
    </location>
</feature>
<dbReference type="OrthoDB" id="10469968at2759"/>
<reference evidence="2" key="1">
    <citation type="submission" date="2022-07" db="EMBL/GenBank/DDBJ databases">
        <authorList>
            <person name="Trinca V."/>
            <person name="Uliana J.V.C."/>
            <person name="Torres T.T."/>
            <person name="Ward R.J."/>
            <person name="Monesi N."/>
        </authorList>
    </citation>
    <scope>NUCLEOTIDE SEQUENCE</scope>
    <source>
        <strain evidence="2">HSMRA1968</strain>
        <tissue evidence="2">Whole embryos</tissue>
    </source>
</reference>
<dbReference type="Proteomes" id="UP001151699">
    <property type="component" value="Chromosome B"/>
</dbReference>
<protein>
    <recommendedName>
        <fullName evidence="4">Kazal-like domain-containing protein</fullName>
    </recommendedName>
</protein>
<evidence type="ECO:0000313" key="3">
    <source>
        <dbReference type="Proteomes" id="UP001151699"/>
    </source>
</evidence>
<accession>A0A9Q0N3U8</accession>
<evidence type="ECO:0000256" key="1">
    <source>
        <dbReference type="SAM" id="SignalP"/>
    </source>
</evidence>